<dbReference type="GO" id="GO:0016787">
    <property type="term" value="F:hydrolase activity"/>
    <property type="evidence" value="ECO:0007669"/>
    <property type="project" value="UniProtKB-KW"/>
</dbReference>
<evidence type="ECO:0000256" key="1">
    <source>
        <dbReference type="ARBA" id="ARBA00022801"/>
    </source>
</evidence>
<name>A0A2K8SMF1_9NOSO</name>
<dbReference type="OrthoDB" id="503788at2"/>
<dbReference type="InterPro" id="IPR021860">
    <property type="entry name" value="Peptidase_S12_Pab87-rel_C"/>
</dbReference>
<dbReference type="Gene3D" id="3.40.710.10">
    <property type="entry name" value="DD-peptidase/beta-lactamase superfamily"/>
    <property type="match status" value="1"/>
</dbReference>
<reference evidence="4 5" key="1">
    <citation type="submission" date="2017-11" db="EMBL/GenBank/DDBJ databases">
        <title>Complete genome of a free-living desiccation-tolerant cyanobacterium and its photosynthetic adaptation to extreme terrestrial habitat.</title>
        <authorList>
            <person name="Shang J."/>
        </authorList>
    </citation>
    <scope>NUCLEOTIDE SEQUENCE [LARGE SCALE GENOMIC DNA]</scope>
    <source>
        <strain evidence="4 5">CCNUN1</strain>
    </source>
</reference>
<evidence type="ECO:0000313" key="4">
    <source>
        <dbReference type="EMBL" id="AUB36588.1"/>
    </source>
</evidence>
<accession>A0A2K8SMF1</accession>
<organism evidence="4 5">
    <name type="scientific">Nostoc flagelliforme CCNUN1</name>
    <dbReference type="NCBI Taxonomy" id="2038116"/>
    <lineage>
        <taxon>Bacteria</taxon>
        <taxon>Bacillati</taxon>
        <taxon>Cyanobacteriota</taxon>
        <taxon>Cyanophyceae</taxon>
        <taxon>Nostocales</taxon>
        <taxon>Nostocaceae</taxon>
        <taxon>Nostoc</taxon>
    </lineage>
</organism>
<dbReference type="SUPFAM" id="SSF56601">
    <property type="entry name" value="beta-lactamase/transpeptidase-like"/>
    <property type="match status" value="1"/>
</dbReference>
<dbReference type="Proteomes" id="UP000232003">
    <property type="component" value="Chromosome"/>
</dbReference>
<keyword evidence="5" id="KW-1185">Reference proteome</keyword>
<sequence length="487" mass="53854">MLQSIEQRIERVINNLLPATALEGKFGLPKTLNEQLAHHHTPGISIAVINDFEIEWARGFGVCEARTSCEVTPNTLFQAASISKPVFALAVMHLAQQGRLNLDEDVNNYLTSWRVPAIADWQPRITLRQLLSHTAGLNVHGFPGYSNSDPLPTTVQVLNGELPANTEKIEVNIIPGLHYRYSGGGTTVAQQVLVDLLKQPFPEIMRELVLDPLHMTNSTYQQPLPNDWSTRAATAHPFSGIPLEGKHHVYPEMAAAGLWTTPSDLAKVGVELLRVLRGFSPTVWSKETVEEMLRPQQIEQTQGANSEFVGLGNGLFVGLGFFAGGGIGDGFYFFHSGKNEGFVALMRVYAHIGKGAVVMLNSNEVELMQEVMRSLALEYNWPDVFEKEKPIITLSQAESYSGLYLTKSGLQFKVVSQDENLFIQCGQQPPLQFFPTSELEFFAKAVNTSICFERDDTGNITAMTLSQAGVTSLRQQADKQIRAERQG</sequence>
<evidence type="ECO:0000313" key="5">
    <source>
        <dbReference type="Proteomes" id="UP000232003"/>
    </source>
</evidence>
<dbReference type="KEGG" id="nfl:COO91_02507"/>
<keyword evidence="1" id="KW-0378">Hydrolase</keyword>
<dbReference type="PANTHER" id="PTHR43283:SF11">
    <property type="entry name" value="BETA-LACTAMASE-RELATED DOMAIN-CONTAINING PROTEIN"/>
    <property type="match status" value="1"/>
</dbReference>
<dbReference type="Pfam" id="PF11954">
    <property type="entry name" value="DUF3471"/>
    <property type="match status" value="1"/>
</dbReference>
<dbReference type="Pfam" id="PF00144">
    <property type="entry name" value="Beta-lactamase"/>
    <property type="match status" value="1"/>
</dbReference>
<protein>
    <submittedName>
        <fullName evidence="4">CubicO group peptidase, beta-lactamase class C family</fullName>
    </submittedName>
</protein>
<dbReference type="InterPro" id="IPR012338">
    <property type="entry name" value="Beta-lactam/transpept-like"/>
</dbReference>
<evidence type="ECO:0000259" key="2">
    <source>
        <dbReference type="Pfam" id="PF00144"/>
    </source>
</evidence>
<proteinExistence type="predicted"/>
<dbReference type="AlphaFoldDB" id="A0A2K8SMF1"/>
<dbReference type="InterPro" id="IPR050789">
    <property type="entry name" value="Diverse_Enzym_Activities"/>
</dbReference>
<dbReference type="EMBL" id="CP024785">
    <property type="protein sequence ID" value="AUB36588.1"/>
    <property type="molecule type" value="Genomic_DNA"/>
</dbReference>
<dbReference type="InterPro" id="IPR001466">
    <property type="entry name" value="Beta-lactam-related"/>
</dbReference>
<dbReference type="PANTHER" id="PTHR43283">
    <property type="entry name" value="BETA-LACTAMASE-RELATED"/>
    <property type="match status" value="1"/>
</dbReference>
<dbReference type="RefSeq" id="WP_100898490.1">
    <property type="nucleotide sequence ID" value="NZ_CAWNNC010000001.1"/>
</dbReference>
<gene>
    <name evidence="4" type="ORF">COO91_02507</name>
</gene>
<evidence type="ECO:0000259" key="3">
    <source>
        <dbReference type="Pfam" id="PF11954"/>
    </source>
</evidence>
<feature type="domain" description="Peptidase S12 Pab87-related C-terminal" evidence="3">
    <location>
        <begin position="388"/>
        <end position="471"/>
    </location>
</feature>
<feature type="domain" description="Beta-lactamase-related" evidence="2">
    <location>
        <begin position="31"/>
        <end position="365"/>
    </location>
</feature>